<dbReference type="Pfam" id="PF07947">
    <property type="entry name" value="YhhN"/>
    <property type="match status" value="1"/>
</dbReference>
<feature type="transmembrane region" description="Helical" evidence="6">
    <location>
        <begin position="81"/>
        <end position="99"/>
    </location>
</feature>
<dbReference type="InterPro" id="IPR012506">
    <property type="entry name" value="TMEM86B-like"/>
</dbReference>
<gene>
    <name evidence="7" type="ORF">Pa4123_71530</name>
</gene>
<evidence type="ECO:0000313" key="8">
    <source>
        <dbReference type="Proteomes" id="UP001144280"/>
    </source>
</evidence>
<dbReference type="RefSeq" id="WP_281903267.1">
    <property type="nucleotide sequence ID" value="NZ_BSDI01000051.1"/>
</dbReference>
<comment type="caution">
    <text evidence="7">The sequence shown here is derived from an EMBL/GenBank/DDBJ whole genome shotgun (WGS) entry which is preliminary data.</text>
</comment>
<name>A0ABQ5R550_9ACTN</name>
<proteinExistence type="inferred from homology"/>
<evidence type="ECO:0000256" key="2">
    <source>
        <dbReference type="ARBA" id="ARBA00007375"/>
    </source>
</evidence>
<evidence type="ECO:0000256" key="1">
    <source>
        <dbReference type="ARBA" id="ARBA00004141"/>
    </source>
</evidence>
<evidence type="ECO:0000256" key="3">
    <source>
        <dbReference type="ARBA" id="ARBA00022692"/>
    </source>
</evidence>
<comment type="similarity">
    <text evidence="2">Belongs to the TMEM86 family.</text>
</comment>
<reference evidence="7" key="1">
    <citation type="submission" date="2022-12" db="EMBL/GenBank/DDBJ databases">
        <title>New Phytohabitans aurantiacus sp. RD004123 nov., an actinomycete isolated from soil.</title>
        <authorList>
            <person name="Triningsih D.W."/>
            <person name="Harunari E."/>
            <person name="Igarashi Y."/>
        </authorList>
    </citation>
    <scope>NUCLEOTIDE SEQUENCE</scope>
    <source>
        <strain evidence="7">RD004123</strain>
    </source>
</reference>
<feature type="transmembrane region" description="Helical" evidence="6">
    <location>
        <begin position="135"/>
        <end position="155"/>
    </location>
</feature>
<evidence type="ECO:0008006" key="9">
    <source>
        <dbReference type="Google" id="ProtNLM"/>
    </source>
</evidence>
<accession>A0ABQ5R550</accession>
<keyword evidence="3 6" id="KW-0812">Transmembrane</keyword>
<dbReference type="PANTHER" id="PTHR31885">
    <property type="entry name" value="GH04784P"/>
    <property type="match status" value="1"/>
</dbReference>
<organism evidence="7 8">
    <name type="scientific">Phytohabitans aurantiacus</name>
    <dbReference type="NCBI Taxonomy" id="3016789"/>
    <lineage>
        <taxon>Bacteria</taxon>
        <taxon>Bacillati</taxon>
        <taxon>Actinomycetota</taxon>
        <taxon>Actinomycetes</taxon>
        <taxon>Micromonosporales</taxon>
        <taxon>Micromonosporaceae</taxon>
    </lineage>
</organism>
<comment type="subcellular location">
    <subcellularLocation>
        <location evidence="1">Membrane</location>
        <topology evidence="1">Multi-pass membrane protein</topology>
    </subcellularLocation>
</comment>
<dbReference type="PANTHER" id="PTHR31885:SF6">
    <property type="entry name" value="GH04784P"/>
    <property type="match status" value="1"/>
</dbReference>
<dbReference type="EMBL" id="BSDI01000051">
    <property type="protein sequence ID" value="GLI01876.1"/>
    <property type="molecule type" value="Genomic_DNA"/>
</dbReference>
<sequence length="215" mass="22142">MLSHSRRAAALYAAVGAVDVLAAGARGERVRWVAKPLLMPLLALYAIAACRERGRRVSRRLLVALALAWAGDVALRFRGTAALAAGAALFFAAYAIYAAEFTRRGGRRIGWVAPAGYGTLTGFVLARLWPGLRATGLAVPLSAYSMLLTAMAAAATTQGARVGAGAGLLLVSDALLISDRLGADLAGTRAGGPAWVMATYLLGQGLVVSGWPGPP</sequence>
<evidence type="ECO:0000256" key="4">
    <source>
        <dbReference type="ARBA" id="ARBA00022989"/>
    </source>
</evidence>
<evidence type="ECO:0000256" key="6">
    <source>
        <dbReference type="SAM" id="Phobius"/>
    </source>
</evidence>
<evidence type="ECO:0000256" key="5">
    <source>
        <dbReference type="ARBA" id="ARBA00023136"/>
    </source>
</evidence>
<keyword evidence="4 6" id="KW-1133">Transmembrane helix</keyword>
<protein>
    <recommendedName>
        <fullName evidence="9">Lysoplasmalogenase</fullName>
    </recommendedName>
</protein>
<keyword evidence="8" id="KW-1185">Reference proteome</keyword>
<feature type="transmembrane region" description="Helical" evidence="6">
    <location>
        <begin position="111"/>
        <end position="129"/>
    </location>
</feature>
<keyword evidence="5 6" id="KW-0472">Membrane</keyword>
<evidence type="ECO:0000313" key="7">
    <source>
        <dbReference type="EMBL" id="GLI01876.1"/>
    </source>
</evidence>
<dbReference type="Proteomes" id="UP001144280">
    <property type="component" value="Unassembled WGS sequence"/>
</dbReference>